<dbReference type="AlphaFoldDB" id="A0A091LNW4"/>
<sequence>DSGTASSQADVRSDDAPRSFAEEYSLAPLNTRKKYSAQSFDQQVE</sequence>
<name>A0A091LNW4_CATAU</name>
<feature type="compositionally biased region" description="Basic and acidic residues" evidence="1">
    <location>
        <begin position="11"/>
        <end position="21"/>
    </location>
</feature>
<evidence type="ECO:0000313" key="2">
    <source>
        <dbReference type="EMBL" id="KFP58802.1"/>
    </source>
</evidence>
<dbReference type="OrthoDB" id="9114132at2759"/>
<keyword evidence="3" id="KW-1185">Reference proteome</keyword>
<proteinExistence type="predicted"/>
<evidence type="ECO:0000313" key="3">
    <source>
        <dbReference type="Proteomes" id="UP000053745"/>
    </source>
</evidence>
<gene>
    <name evidence="2" type="ORF">N323_03008</name>
</gene>
<reference evidence="2 3" key="1">
    <citation type="submission" date="2014-04" db="EMBL/GenBank/DDBJ databases">
        <title>Genome evolution of avian class.</title>
        <authorList>
            <person name="Zhang G."/>
            <person name="Li C."/>
        </authorList>
    </citation>
    <scope>NUCLEOTIDE SEQUENCE [LARGE SCALE GENOMIC DNA]</scope>
    <source>
        <strain evidence="2">BGI_N323</strain>
    </source>
</reference>
<accession>A0A091LNW4</accession>
<dbReference type="Proteomes" id="UP000053745">
    <property type="component" value="Unassembled WGS sequence"/>
</dbReference>
<feature type="non-terminal residue" evidence="2">
    <location>
        <position position="45"/>
    </location>
</feature>
<organism evidence="2 3">
    <name type="scientific">Cathartes aura</name>
    <name type="common">Turkey vulture</name>
    <name type="synonym">Vultur aura</name>
    <dbReference type="NCBI Taxonomy" id="43455"/>
    <lineage>
        <taxon>Eukaryota</taxon>
        <taxon>Metazoa</taxon>
        <taxon>Chordata</taxon>
        <taxon>Craniata</taxon>
        <taxon>Vertebrata</taxon>
        <taxon>Euteleostomi</taxon>
        <taxon>Archelosauria</taxon>
        <taxon>Archosauria</taxon>
        <taxon>Dinosauria</taxon>
        <taxon>Saurischia</taxon>
        <taxon>Theropoda</taxon>
        <taxon>Coelurosauria</taxon>
        <taxon>Aves</taxon>
        <taxon>Neognathae</taxon>
        <taxon>Neoaves</taxon>
        <taxon>Telluraves</taxon>
        <taxon>Accipitrimorphae</taxon>
        <taxon>Accipitriformes</taxon>
        <taxon>Cathartidae</taxon>
        <taxon>Cathartes</taxon>
    </lineage>
</organism>
<protein>
    <submittedName>
        <fullName evidence="2">Uncharacterized protein</fullName>
    </submittedName>
</protein>
<feature type="non-terminal residue" evidence="2">
    <location>
        <position position="1"/>
    </location>
</feature>
<dbReference type="EMBL" id="KL333467">
    <property type="protein sequence ID" value="KFP58802.1"/>
    <property type="molecule type" value="Genomic_DNA"/>
</dbReference>
<feature type="compositionally biased region" description="Polar residues" evidence="1">
    <location>
        <begin position="1"/>
        <end position="10"/>
    </location>
</feature>
<evidence type="ECO:0000256" key="1">
    <source>
        <dbReference type="SAM" id="MobiDB-lite"/>
    </source>
</evidence>
<feature type="region of interest" description="Disordered" evidence="1">
    <location>
        <begin position="1"/>
        <end position="24"/>
    </location>
</feature>